<dbReference type="InterPro" id="IPR015813">
    <property type="entry name" value="Pyrv/PenolPyrv_kinase-like_dom"/>
</dbReference>
<dbReference type="InterPro" id="IPR010121">
    <property type="entry name" value="Pyruvate_phosphate_dikinase"/>
</dbReference>
<dbReference type="NCBIfam" id="NF004531">
    <property type="entry name" value="PRK05878.1"/>
    <property type="match status" value="1"/>
</dbReference>
<dbReference type="Pfam" id="PF02896">
    <property type="entry name" value="PEP-utilizers_C"/>
    <property type="match status" value="1"/>
</dbReference>
<comment type="catalytic activity">
    <reaction evidence="11">
        <text>pyruvate + phosphate + ATP = phosphoenolpyruvate + AMP + diphosphate + H(+)</text>
        <dbReference type="Rhea" id="RHEA:10756"/>
        <dbReference type="ChEBI" id="CHEBI:15361"/>
        <dbReference type="ChEBI" id="CHEBI:15378"/>
        <dbReference type="ChEBI" id="CHEBI:30616"/>
        <dbReference type="ChEBI" id="CHEBI:33019"/>
        <dbReference type="ChEBI" id="CHEBI:43474"/>
        <dbReference type="ChEBI" id="CHEBI:58702"/>
        <dbReference type="ChEBI" id="CHEBI:456215"/>
        <dbReference type="EC" id="2.7.9.1"/>
    </reaction>
</comment>
<dbReference type="SUPFAM" id="SSF51621">
    <property type="entry name" value="Phosphoenolpyruvate/pyruvate domain"/>
    <property type="match status" value="1"/>
</dbReference>
<feature type="domain" description="PEP-utilising enzyme C-terminal" evidence="17">
    <location>
        <begin position="518"/>
        <end position="867"/>
    </location>
</feature>
<reference evidence="18" key="1">
    <citation type="submission" date="2019-01" db="EMBL/GenBank/DDBJ databases">
        <title>Oenococcus sicerae UCMA17102.</title>
        <authorList>
            <person name="Cousin F.J."/>
            <person name="Le Guellec R."/>
            <person name="Cretenet M."/>
        </authorList>
    </citation>
    <scope>NUCLEOTIDE SEQUENCE</scope>
    <source>
        <strain evidence="18">UCMA17102</strain>
    </source>
</reference>
<evidence type="ECO:0000256" key="1">
    <source>
        <dbReference type="ARBA" id="ARBA00001946"/>
    </source>
</evidence>
<feature type="binding site" evidence="13">
    <location>
        <position position="615"/>
    </location>
    <ligand>
        <name>substrate</name>
    </ligand>
</feature>
<dbReference type="NCBIfam" id="TIGR01828">
    <property type="entry name" value="pyru_phos_dikin"/>
    <property type="match status" value="1"/>
</dbReference>
<evidence type="ECO:0000259" key="16">
    <source>
        <dbReference type="Pfam" id="PF01326"/>
    </source>
</evidence>
<keyword evidence="6 14" id="KW-0479">Metal-binding</keyword>
<protein>
    <recommendedName>
        <fullName evidence="4 11">Pyruvate, phosphate dikinase</fullName>
        <ecNumber evidence="3 11">2.7.9.1</ecNumber>
    </recommendedName>
</protein>
<feature type="active site" description="Proton donor" evidence="12">
    <location>
        <position position="828"/>
    </location>
</feature>
<evidence type="ECO:0000256" key="13">
    <source>
        <dbReference type="PIRSR" id="PIRSR000853-2"/>
    </source>
</evidence>
<evidence type="ECO:0000256" key="12">
    <source>
        <dbReference type="PIRSR" id="PIRSR000853-1"/>
    </source>
</evidence>
<dbReference type="Pfam" id="PF00391">
    <property type="entry name" value="PEP-utilizers"/>
    <property type="match status" value="1"/>
</dbReference>
<feature type="binding site" evidence="13">
    <location>
        <position position="559"/>
    </location>
    <ligand>
        <name>substrate</name>
    </ligand>
</feature>
<evidence type="ECO:0000256" key="9">
    <source>
        <dbReference type="ARBA" id="ARBA00022840"/>
    </source>
</evidence>
<dbReference type="Gene3D" id="3.30.470.20">
    <property type="entry name" value="ATP-grasp fold, B domain"/>
    <property type="match status" value="1"/>
</dbReference>
<proteinExistence type="inferred from homology"/>
<keyword evidence="9" id="KW-0067">ATP-binding</keyword>
<feature type="binding site" evidence="13">
    <location>
        <position position="764"/>
    </location>
    <ligand>
        <name>substrate</name>
    </ligand>
</feature>
<feature type="domain" description="Pyruvate phosphate dikinase AMP/ATP-binding" evidence="16">
    <location>
        <begin position="55"/>
        <end position="291"/>
    </location>
</feature>
<dbReference type="Gene3D" id="1.10.189.10">
    <property type="entry name" value="Pyruvate Phosphate Dikinase, domain 2"/>
    <property type="match status" value="1"/>
</dbReference>
<dbReference type="Gene3D" id="3.20.20.60">
    <property type="entry name" value="Phosphoenolpyruvate-binding domains"/>
    <property type="match status" value="1"/>
</dbReference>
<dbReference type="SUPFAM" id="SSF52009">
    <property type="entry name" value="Phosphohistidine domain"/>
    <property type="match status" value="1"/>
</dbReference>
<evidence type="ECO:0000256" key="11">
    <source>
        <dbReference type="PIRNR" id="PIRNR000853"/>
    </source>
</evidence>
<dbReference type="PROSITE" id="PS00742">
    <property type="entry name" value="PEP_ENZYMES_2"/>
    <property type="match status" value="1"/>
</dbReference>
<keyword evidence="18" id="KW-0670">Pyruvate</keyword>
<dbReference type="GO" id="GO:0050242">
    <property type="term" value="F:pyruvate, phosphate dikinase activity"/>
    <property type="evidence" value="ECO:0007669"/>
    <property type="project" value="UniProtKB-UniRule"/>
</dbReference>
<dbReference type="InterPro" id="IPR000121">
    <property type="entry name" value="PEP_util_C"/>
</dbReference>
<comment type="caution">
    <text evidence="18">The sequence shown here is derived from an EMBL/GenBank/DDBJ whole genome shotgun (WGS) entry which is preliminary data.</text>
</comment>
<feature type="binding site" evidence="14">
    <location>
        <position position="766"/>
    </location>
    <ligand>
        <name>Mg(2+)</name>
        <dbReference type="ChEBI" id="CHEBI:18420"/>
    </ligand>
</feature>
<evidence type="ECO:0000256" key="2">
    <source>
        <dbReference type="ARBA" id="ARBA00007837"/>
    </source>
</evidence>
<dbReference type="Gene3D" id="3.50.30.10">
    <property type="entry name" value="Phosphohistidine domain"/>
    <property type="match status" value="1"/>
</dbReference>
<dbReference type="Pfam" id="PF01326">
    <property type="entry name" value="PPDK_N"/>
    <property type="match status" value="2"/>
</dbReference>
<dbReference type="PIRSF" id="PIRSF000853">
    <property type="entry name" value="PPDK"/>
    <property type="match status" value="1"/>
</dbReference>
<evidence type="ECO:0000313" key="19">
    <source>
        <dbReference type="Proteomes" id="UP001167919"/>
    </source>
</evidence>
<dbReference type="SUPFAM" id="SSF56059">
    <property type="entry name" value="Glutathione synthetase ATP-binding domain-like"/>
    <property type="match status" value="1"/>
</dbReference>
<dbReference type="Gene3D" id="1.20.80.30">
    <property type="match status" value="1"/>
</dbReference>
<feature type="binding site" evidence="13">
    <location>
        <position position="765"/>
    </location>
    <ligand>
        <name>substrate</name>
    </ligand>
</feature>
<dbReference type="InterPro" id="IPR018274">
    <property type="entry name" value="PEP_util_AS"/>
</dbReference>
<feature type="domain" description="PEP-utilising enzyme mobile" evidence="15">
    <location>
        <begin position="420"/>
        <end position="501"/>
    </location>
</feature>
<feature type="binding site" evidence="13">
    <location>
        <position position="763"/>
    </location>
    <ligand>
        <name>substrate</name>
    </ligand>
</feature>
<evidence type="ECO:0000256" key="4">
    <source>
        <dbReference type="ARBA" id="ARBA00020138"/>
    </source>
</evidence>
<evidence type="ECO:0000313" key="18">
    <source>
        <dbReference type="EMBL" id="MDN6900920.1"/>
    </source>
</evidence>
<dbReference type="GO" id="GO:0016301">
    <property type="term" value="F:kinase activity"/>
    <property type="evidence" value="ECO:0007669"/>
    <property type="project" value="UniProtKB-UniRule"/>
</dbReference>
<accession>A0AAJ1RBV9</accession>
<feature type="active site" description="Tele-phosphohistidine intermediate" evidence="12">
    <location>
        <position position="453"/>
    </location>
</feature>
<evidence type="ECO:0000256" key="8">
    <source>
        <dbReference type="ARBA" id="ARBA00022777"/>
    </source>
</evidence>
<dbReference type="InterPro" id="IPR002192">
    <property type="entry name" value="PPDK_AMP/ATP-bd"/>
</dbReference>
<evidence type="ECO:0000259" key="17">
    <source>
        <dbReference type="Pfam" id="PF02896"/>
    </source>
</evidence>
<feature type="binding site" evidence="13">
    <location>
        <position position="742"/>
    </location>
    <ligand>
        <name>substrate</name>
    </ligand>
</feature>
<dbReference type="PANTHER" id="PTHR22931">
    <property type="entry name" value="PHOSPHOENOLPYRUVATE DIKINASE-RELATED"/>
    <property type="match status" value="1"/>
</dbReference>
<evidence type="ECO:0000256" key="10">
    <source>
        <dbReference type="ARBA" id="ARBA00022842"/>
    </source>
</evidence>
<evidence type="ECO:0000256" key="3">
    <source>
        <dbReference type="ARBA" id="ARBA00011994"/>
    </source>
</evidence>
<comment type="cofactor">
    <cofactor evidence="1 11 14">
        <name>Mg(2+)</name>
        <dbReference type="ChEBI" id="CHEBI:18420"/>
    </cofactor>
</comment>
<dbReference type="GO" id="GO:0005524">
    <property type="term" value="F:ATP binding"/>
    <property type="evidence" value="ECO:0007669"/>
    <property type="project" value="UniProtKB-UniRule"/>
</dbReference>
<dbReference type="InterPro" id="IPR036637">
    <property type="entry name" value="Phosphohistidine_dom_sf"/>
</dbReference>
<feature type="binding site" evidence="13">
    <location>
        <position position="766"/>
    </location>
    <ligand>
        <name>substrate</name>
    </ligand>
</feature>
<dbReference type="InterPro" id="IPR040442">
    <property type="entry name" value="Pyrv_kinase-like_dom_sf"/>
</dbReference>
<name>A0AAJ1RBV9_9LACO</name>
<feature type="binding site" evidence="14">
    <location>
        <position position="742"/>
    </location>
    <ligand>
        <name>Mg(2+)</name>
        <dbReference type="ChEBI" id="CHEBI:18420"/>
    </ligand>
</feature>
<keyword evidence="10 14" id="KW-0460">Magnesium</keyword>
<dbReference type="RefSeq" id="WP_301711444.1">
    <property type="nucleotide sequence ID" value="NZ_SDWY01000004.1"/>
</dbReference>
<keyword evidence="5 18" id="KW-0808">Transferase</keyword>
<evidence type="ECO:0000256" key="14">
    <source>
        <dbReference type="PIRSR" id="PIRSR000853-3"/>
    </source>
</evidence>
<evidence type="ECO:0000256" key="6">
    <source>
        <dbReference type="ARBA" id="ARBA00022723"/>
    </source>
</evidence>
<evidence type="ECO:0000256" key="5">
    <source>
        <dbReference type="ARBA" id="ARBA00022679"/>
    </source>
</evidence>
<dbReference type="GO" id="GO:0046872">
    <property type="term" value="F:metal ion binding"/>
    <property type="evidence" value="ECO:0007669"/>
    <property type="project" value="UniProtKB-UniRule"/>
</dbReference>
<feature type="domain" description="Pyruvate phosphate dikinase AMP/ATP-binding" evidence="16">
    <location>
        <begin position="300"/>
        <end position="348"/>
    </location>
</feature>
<evidence type="ECO:0000259" key="15">
    <source>
        <dbReference type="Pfam" id="PF00391"/>
    </source>
</evidence>
<dbReference type="Proteomes" id="UP001167919">
    <property type="component" value="Unassembled WGS sequence"/>
</dbReference>
<comment type="similarity">
    <text evidence="2 11">Belongs to the PEP-utilizing enzyme family.</text>
</comment>
<organism evidence="18 19">
    <name type="scientific">Oenococcus sicerae</name>
    <dbReference type="NCBI Taxonomy" id="2203724"/>
    <lineage>
        <taxon>Bacteria</taxon>
        <taxon>Bacillati</taxon>
        <taxon>Bacillota</taxon>
        <taxon>Bacilli</taxon>
        <taxon>Lactobacillales</taxon>
        <taxon>Lactobacillaceae</taxon>
        <taxon>Oenococcus</taxon>
    </lineage>
</organism>
<dbReference type="PANTHER" id="PTHR22931:SF9">
    <property type="entry name" value="PYRUVATE, PHOSPHATE DIKINASE 1, CHLOROPLASTIC"/>
    <property type="match status" value="1"/>
</dbReference>
<evidence type="ECO:0000256" key="7">
    <source>
        <dbReference type="ARBA" id="ARBA00022741"/>
    </source>
</evidence>
<dbReference type="PROSITE" id="PS00370">
    <property type="entry name" value="PEP_ENZYMES_PHOS_SITE"/>
    <property type="match status" value="1"/>
</dbReference>
<dbReference type="Gene3D" id="3.30.1490.20">
    <property type="entry name" value="ATP-grasp fold, A domain"/>
    <property type="match status" value="1"/>
</dbReference>
<dbReference type="EC" id="2.7.9.1" evidence="3 11"/>
<keyword evidence="8" id="KW-0418">Kinase</keyword>
<keyword evidence="7" id="KW-0547">Nucleotide-binding</keyword>
<dbReference type="InterPro" id="IPR013815">
    <property type="entry name" value="ATP_grasp_subdomain_1"/>
</dbReference>
<gene>
    <name evidence="18" type="ORF">EVC35_07975</name>
</gene>
<dbReference type="InterPro" id="IPR008279">
    <property type="entry name" value="PEP-util_enz_mobile_dom"/>
</dbReference>
<dbReference type="AlphaFoldDB" id="A0AAJ1RBV9"/>
<dbReference type="EMBL" id="SDWY01000004">
    <property type="protein sequence ID" value="MDN6900920.1"/>
    <property type="molecule type" value="Genomic_DNA"/>
</dbReference>
<sequence length="891" mass="98812">MTKQIYDFSEGNMKMRNLLGGKGANLSEMTNMGLPVPHGFTVTTEACHEYQQTHQLSKHLLNDIDQAIQTLSQQTNKEFNGTSHPLLISVRSGAAISMPGMMDTILNIGLNDQTVVTIAELTHNERFAYDSYRRLLAMFGNVVYGISEASFDQVLTDTKNAHHYESDLDLTVADLKQIVSHFKNIYEISDKGVFPQDPKEQLLAAINAVFDSWNNHRAQIYRRENHISEELGTAVNIQEMVFGNYGENSGTGVAFTRNPSTGEAGLFGEYLLNAQGEDVVAGIRTPQPVATLKASMPDTYEQLLDIANKLETHYREMQDLEFTIEDGRLYLLQTRSGKRTPSAAVKIAVDLVGEGLIDQKTALLRLEPESISKMLHPEFDLHDLKQHNLLTTGLPASPGAASGQVYFTAEDAKRASDAGQKVVLMRSDTSPEDIEGMIVSQAIVTSRGGMTSHAAVVARGMAATGVVGAHELEVDYERKIAKVKGQIIREGDWVSVDGTSGNLYSGMVKTRDATIKGELSAFLNWAKQNSKMGVYTNADTPKDFQKALDFDADGIGLTRTEHMFFKPERLLQMRRLILAEDLQGRKDPLAKLLRMQQGDFYELYKLAGDKEVTIRLLDPPLHEFLPHDEKEIQAVSKQTGISPELLRDRINSLKESNPMLGHRGDRLAVTFPDIYEMQVQAIMNAVIRLAGEGITVQPHIMIPLTDSQAEMAWVRDLVTKQIKQSSNEKSIKVQYTVGTMMEMPRACMTADAIAESSDFFSFGTNDLTQLTFGYSRDDVGSFMPKYIEYGILPADPFQTIDVEGVGELMKIAIEKGRKTKNDLPIGVCGEVGGDPKSIEFFEEIGITYVSCSPYRVPVARLAAAQAHIRHLARQKAVKQPVQPELVSFFVD</sequence>
<dbReference type="InterPro" id="IPR023151">
    <property type="entry name" value="PEP_util_CS"/>
</dbReference>